<dbReference type="SUPFAM" id="SSF50630">
    <property type="entry name" value="Acid proteases"/>
    <property type="match status" value="1"/>
</dbReference>
<feature type="region of interest" description="Disordered" evidence="8">
    <location>
        <begin position="71"/>
        <end position="102"/>
    </location>
</feature>
<keyword evidence="4" id="KW-0732">Signal</keyword>
<dbReference type="Pfam" id="PF08284">
    <property type="entry name" value="RVP_2"/>
    <property type="match status" value="1"/>
</dbReference>
<gene>
    <name evidence="10" type="ORF">D5086_0000238610</name>
</gene>
<evidence type="ECO:0000256" key="1">
    <source>
        <dbReference type="ARBA" id="ARBA00004613"/>
    </source>
</evidence>
<dbReference type="GO" id="GO:0016042">
    <property type="term" value="P:lipid catabolic process"/>
    <property type="evidence" value="ECO:0007669"/>
    <property type="project" value="UniProtKB-KW"/>
</dbReference>
<evidence type="ECO:0000256" key="5">
    <source>
        <dbReference type="ARBA" id="ARBA00022801"/>
    </source>
</evidence>
<reference evidence="10" key="1">
    <citation type="submission" date="2018-10" db="EMBL/GenBank/DDBJ databases">
        <title>Population genomic analysis revealed the cold adaptation of white poplar.</title>
        <authorList>
            <person name="Liu Y.-J."/>
        </authorList>
    </citation>
    <scope>NUCLEOTIDE SEQUENCE [LARGE SCALE GENOMIC DNA]</scope>
    <source>
        <strain evidence="10">PAL-ZL1</strain>
    </source>
</reference>
<dbReference type="PANTHER" id="PTHR45650:SF9">
    <property type="entry name" value="SGNH HYDROLASE-TYPE ESTERASE DOMAIN-CONTAINING PROTEIN"/>
    <property type="match status" value="1"/>
</dbReference>
<dbReference type="GO" id="GO:0005576">
    <property type="term" value="C:extracellular region"/>
    <property type="evidence" value="ECO:0007669"/>
    <property type="project" value="UniProtKB-SubCell"/>
</dbReference>
<organism evidence="10">
    <name type="scientific">Populus alba</name>
    <name type="common">White poplar</name>
    <dbReference type="NCBI Taxonomy" id="43335"/>
    <lineage>
        <taxon>Eukaryota</taxon>
        <taxon>Viridiplantae</taxon>
        <taxon>Streptophyta</taxon>
        <taxon>Embryophyta</taxon>
        <taxon>Tracheophyta</taxon>
        <taxon>Spermatophyta</taxon>
        <taxon>Magnoliopsida</taxon>
        <taxon>eudicotyledons</taxon>
        <taxon>Gunneridae</taxon>
        <taxon>Pentapetalae</taxon>
        <taxon>rosids</taxon>
        <taxon>fabids</taxon>
        <taxon>Malpighiales</taxon>
        <taxon>Salicaceae</taxon>
        <taxon>Saliceae</taxon>
        <taxon>Populus</taxon>
    </lineage>
</organism>
<comment type="similarity">
    <text evidence="2">Belongs to the 'GDSL' lipolytic enzyme family.</text>
</comment>
<dbReference type="Gene3D" id="2.40.70.10">
    <property type="entry name" value="Acid Proteases"/>
    <property type="match status" value="1"/>
</dbReference>
<dbReference type="InterPro" id="IPR051238">
    <property type="entry name" value="GDSL_esterase/lipase"/>
</dbReference>
<dbReference type="Gene3D" id="3.40.50.1110">
    <property type="entry name" value="SGNH hydrolase"/>
    <property type="match status" value="1"/>
</dbReference>
<keyword evidence="6" id="KW-0442">Lipid degradation</keyword>
<dbReference type="InterPro" id="IPR036514">
    <property type="entry name" value="SGNH_hydro_sf"/>
</dbReference>
<evidence type="ECO:0000256" key="8">
    <source>
        <dbReference type="SAM" id="MobiDB-lite"/>
    </source>
</evidence>
<evidence type="ECO:0000256" key="4">
    <source>
        <dbReference type="ARBA" id="ARBA00022729"/>
    </source>
</evidence>
<keyword evidence="3" id="KW-0964">Secreted</keyword>
<proteinExistence type="inferred from homology"/>
<dbReference type="Pfam" id="PF03732">
    <property type="entry name" value="Retrotrans_gag"/>
    <property type="match status" value="1"/>
</dbReference>
<dbReference type="EMBL" id="RCHU01000909">
    <property type="protein sequence ID" value="TKR89913.1"/>
    <property type="molecule type" value="Genomic_DNA"/>
</dbReference>
<comment type="subcellular location">
    <subcellularLocation>
        <location evidence="1">Secreted</location>
    </subcellularLocation>
</comment>
<comment type="caution">
    <text evidence="10">The sequence shown here is derived from an EMBL/GenBank/DDBJ whole genome shotgun (WGS) entry which is preliminary data.</text>
</comment>
<evidence type="ECO:0000259" key="9">
    <source>
        <dbReference type="Pfam" id="PF03732"/>
    </source>
</evidence>
<dbReference type="InterPro" id="IPR005162">
    <property type="entry name" value="Retrotrans_gag_dom"/>
</dbReference>
<dbReference type="CDD" id="cd00303">
    <property type="entry name" value="retropepsin_like"/>
    <property type="match status" value="1"/>
</dbReference>
<dbReference type="PANTHER" id="PTHR45650">
    <property type="entry name" value="GDSL-LIKE LIPASE/ACYLHYDROLASE-RELATED"/>
    <property type="match status" value="1"/>
</dbReference>
<evidence type="ECO:0000256" key="2">
    <source>
        <dbReference type="ARBA" id="ARBA00008668"/>
    </source>
</evidence>
<protein>
    <recommendedName>
        <fullName evidence="9">Retrotransposon gag domain-containing protein</fullName>
    </recommendedName>
</protein>
<name>A0A4U5P335_POPAL</name>
<feature type="domain" description="Retrotransposon gag" evidence="9">
    <location>
        <begin position="134"/>
        <end position="221"/>
    </location>
</feature>
<keyword evidence="5" id="KW-0378">Hydrolase</keyword>
<evidence type="ECO:0000313" key="10">
    <source>
        <dbReference type="EMBL" id="TKR89913.1"/>
    </source>
</evidence>
<dbReference type="AlphaFoldDB" id="A0A4U5P335"/>
<accession>A0A4U5P335</accession>
<dbReference type="InterPro" id="IPR021109">
    <property type="entry name" value="Peptidase_aspartic_dom_sf"/>
</dbReference>
<keyword evidence="7" id="KW-0443">Lipid metabolism</keyword>
<sequence>MAPETRSQDVRRMDDSLEAANQRVNGIEVKLHTQSDDLAQLKAMMKEMANQQISIKQTLQTLAGEASSSQHVRMPQHPAPTSNLDWTGEGPPTYRSRRPRRDFPSFEGEEVHKWLYKCNQYFDLEEIPETDKLKLASYYLDGLALYWHQNYTRNLEGHEVTWAEYVDALCCRFGGQKDPLEELTEHKQEGDLEGYIRDFDMLWNRAQISEKQALVFFLGGLELYSLCIVEDDGDNSSEEEETMEARNTETLTPHLSLQAIHGTAGCQTIKVWGKIDKCPILILIDSGSTHNFIHADLRDKLECPTTTIKPMVVEAANGGTMSCTSVCKNLQWKMQGVQFQADIYVMKLQNYDMILGIQWLKLLGNVLSNYEERWVSFWWQNREVTLRGENPRIVQSIHLEELNGLLSTETLLSEVRLCSLRVVGKADLGHNDYLNNYFLDDYNSSKLHTPEEFAQLLIENYETQLEKLYCSGARKIAVFGLIRHADAVFTYINSYEIDSDDQPNTGFTYTRESCCEVASGSVPCASLSVPCSNRSDHVYWDGEDDCPISS</sequence>
<dbReference type="GO" id="GO:0016787">
    <property type="term" value="F:hydrolase activity"/>
    <property type="evidence" value="ECO:0007669"/>
    <property type="project" value="UniProtKB-KW"/>
</dbReference>
<evidence type="ECO:0000256" key="3">
    <source>
        <dbReference type="ARBA" id="ARBA00022525"/>
    </source>
</evidence>
<evidence type="ECO:0000256" key="6">
    <source>
        <dbReference type="ARBA" id="ARBA00022963"/>
    </source>
</evidence>
<evidence type="ECO:0000256" key="7">
    <source>
        <dbReference type="ARBA" id="ARBA00023098"/>
    </source>
</evidence>